<keyword evidence="2" id="KW-0812">Transmembrane</keyword>
<reference evidence="3 4" key="1">
    <citation type="submission" date="2024-08" db="EMBL/GenBank/DDBJ databases">
        <title>Whole-genome sequencing of halo(alkali)philic microorganisms from hypersaline lakes.</title>
        <authorList>
            <person name="Sorokin D.Y."/>
            <person name="Merkel A.Y."/>
            <person name="Messina E."/>
            <person name="Yakimov M."/>
        </authorList>
    </citation>
    <scope>NUCLEOTIDE SEQUENCE [LARGE SCALE GENOMIC DNA]</scope>
    <source>
        <strain evidence="3 4">AB-hyl4</strain>
    </source>
</reference>
<name>A0ABV4UBJ6_9BACT</name>
<dbReference type="Proteomes" id="UP001575105">
    <property type="component" value="Unassembled WGS sequence"/>
</dbReference>
<proteinExistence type="predicted"/>
<dbReference type="SUPFAM" id="SSF54523">
    <property type="entry name" value="Pili subunits"/>
    <property type="match status" value="1"/>
</dbReference>
<evidence type="ECO:0000313" key="3">
    <source>
        <dbReference type="EMBL" id="MFA9479768.1"/>
    </source>
</evidence>
<dbReference type="InterPro" id="IPR012902">
    <property type="entry name" value="N_methyl_site"/>
</dbReference>
<dbReference type="EMBL" id="JBGUBD010000011">
    <property type="protein sequence ID" value="MFA9479768.1"/>
    <property type="molecule type" value="Genomic_DNA"/>
</dbReference>
<dbReference type="NCBIfam" id="TIGR02532">
    <property type="entry name" value="IV_pilin_GFxxxE"/>
    <property type="match status" value="1"/>
</dbReference>
<sequence>MNDEHRHVRDVDRGFTLIELLVVISIIALLIALLLPALQSARATARQVACATQLRSLHQITHVYAQDHNGYLMPVLDNGTPTAHRQWPYYMWTSMESYRPEVSHFQWTHERVFHCPEMADLSYVHRSYGMNTRFGVRTQESAAYPAKRLEEVVLQNTVFLADGQAFADTGFTSVLDRAMPWIGEHQHIAFNRHLGAQANVLLFVGAVRTHREEEKDWTSIDLWRLQ</sequence>
<gene>
    <name evidence="3" type="ORF">ACERK3_15890</name>
</gene>
<dbReference type="PANTHER" id="PTHR30093:SF2">
    <property type="entry name" value="TYPE II SECRETION SYSTEM PROTEIN H"/>
    <property type="match status" value="1"/>
</dbReference>
<dbReference type="PANTHER" id="PTHR30093">
    <property type="entry name" value="GENERAL SECRETION PATHWAY PROTEIN G"/>
    <property type="match status" value="1"/>
</dbReference>
<dbReference type="RefSeq" id="WP_425346691.1">
    <property type="nucleotide sequence ID" value="NZ_JBGUBD010000011.1"/>
</dbReference>
<evidence type="ECO:0000256" key="1">
    <source>
        <dbReference type="ARBA" id="ARBA00022481"/>
    </source>
</evidence>
<organism evidence="3 4">
    <name type="scientific">Natronomicrosphaera hydrolytica</name>
    <dbReference type="NCBI Taxonomy" id="3242702"/>
    <lineage>
        <taxon>Bacteria</taxon>
        <taxon>Pseudomonadati</taxon>
        <taxon>Planctomycetota</taxon>
        <taxon>Phycisphaerae</taxon>
        <taxon>Phycisphaerales</taxon>
        <taxon>Phycisphaeraceae</taxon>
        <taxon>Natronomicrosphaera</taxon>
    </lineage>
</organism>
<keyword evidence="2" id="KW-0472">Membrane</keyword>
<comment type="caution">
    <text evidence="3">The sequence shown here is derived from an EMBL/GenBank/DDBJ whole genome shotgun (WGS) entry which is preliminary data.</text>
</comment>
<keyword evidence="1" id="KW-0488">Methylation</keyword>
<dbReference type="Pfam" id="PF07963">
    <property type="entry name" value="N_methyl"/>
    <property type="match status" value="1"/>
</dbReference>
<evidence type="ECO:0000313" key="4">
    <source>
        <dbReference type="Proteomes" id="UP001575105"/>
    </source>
</evidence>
<evidence type="ECO:0000256" key="2">
    <source>
        <dbReference type="SAM" id="Phobius"/>
    </source>
</evidence>
<keyword evidence="2" id="KW-1133">Transmembrane helix</keyword>
<protein>
    <submittedName>
        <fullName evidence="3">Type II secretion system protein</fullName>
    </submittedName>
</protein>
<feature type="transmembrane region" description="Helical" evidence="2">
    <location>
        <begin position="20"/>
        <end position="38"/>
    </location>
</feature>
<dbReference type="InterPro" id="IPR000983">
    <property type="entry name" value="Bac_GSPG_pilin"/>
</dbReference>
<dbReference type="PROSITE" id="PS00409">
    <property type="entry name" value="PROKAR_NTER_METHYL"/>
    <property type="match status" value="1"/>
</dbReference>
<dbReference type="PRINTS" id="PR00813">
    <property type="entry name" value="BCTERIALGSPG"/>
</dbReference>
<dbReference type="InterPro" id="IPR045584">
    <property type="entry name" value="Pilin-like"/>
</dbReference>
<dbReference type="Gene3D" id="3.30.700.10">
    <property type="entry name" value="Glycoprotein, Type 4 Pilin"/>
    <property type="match status" value="1"/>
</dbReference>
<keyword evidence="4" id="KW-1185">Reference proteome</keyword>
<accession>A0ABV4UBJ6</accession>